<feature type="chain" id="PRO_5033033229" evidence="1">
    <location>
        <begin position="26"/>
        <end position="353"/>
    </location>
</feature>
<keyword evidence="4" id="KW-1185">Reference proteome</keyword>
<sequence>MAWLPSWHLAALLLLLGDSGSLTWAWTPEETKATPPGTRAAKESGVLGSAISSISTAPQGVWGESCDWGKPQVSLVQSGASRRKAASAPKPWDVRMYFIAEHHKSGSLMLQEALAAIFAGLGEPRSCTQVPENALTTHSVPCEQYPNSTIQVHSNPSPFAVQSARAMARSQRLDFRAVHAIRKPKDMLVSAYCYSKRLKEATDAQFAHFPWEEFLSNGPAHGMMILWNWEMHRQFSHMADMFLHTTPLETFTIRYEEVTNSSADFDKVMQGLLGHFFDGLVSESVLQQLAEDAKVADLHRHPGSGGEHTNDPDCMATASAALLSLDPAILEQLKTWQALLGYPTANWPDPLID</sequence>
<evidence type="ECO:0000256" key="1">
    <source>
        <dbReference type="SAM" id="SignalP"/>
    </source>
</evidence>
<dbReference type="Proteomes" id="UP000604046">
    <property type="component" value="Unassembled WGS sequence"/>
</dbReference>
<accession>A0A812J2A4</accession>
<organism evidence="3 4">
    <name type="scientific">Symbiodinium natans</name>
    <dbReference type="NCBI Taxonomy" id="878477"/>
    <lineage>
        <taxon>Eukaryota</taxon>
        <taxon>Sar</taxon>
        <taxon>Alveolata</taxon>
        <taxon>Dinophyceae</taxon>
        <taxon>Suessiales</taxon>
        <taxon>Symbiodiniaceae</taxon>
        <taxon>Symbiodinium</taxon>
    </lineage>
</organism>
<evidence type="ECO:0000313" key="4">
    <source>
        <dbReference type="Proteomes" id="UP000604046"/>
    </source>
</evidence>
<dbReference type="InterPro" id="IPR000863">
    <property type="entry name" value="Sulfotransferase_dom"/>
</dbReference>
<comment type="caution">
    <text evidence="3">The sequence shown here is derived from an EMBL/GenBank/DDBJ whole genome shotgun (WGS) entry which is preliminary data.</text>
</comment>
<proteinExistence type="predicted"/>
<evidence type="ECO:0000313" key="3">
    <source>
        <dbReference type="EMBL" id="CAE7193582.1"/>
    </source>
</evidence>
<dbReference type="SUPFAM" id="SSF52540">
    <property type="entry name" value="P-loop containing nucleoside triphosphate hydrolases"/>
    <property type="match status" value="1"/>
</dbReference>
<protein>
    <submittedName>
        <fullName evidence="3">Npr1 protein</fullName>
    </submittedName>
</protein>
<name>A0A812J2A4_9DINO</name>
<gene>
    <name evidence="3" type="primary">Npr1</name>
    <name evidence="3" type="ORF">SNAT2548_LOCUS5240</name>
</gene>
<dbReference type="GO" id="GO:0008146">
    <property type="term" value="F:sulfotransferase activity"/>
    <property type="evidence" value="ECO:0007669"/>
    <property type="project" value="InterPro"/>
</dbReference>
<reference evidence="3" key="1">
    <citation type="submission" date="2021-02" db="EMBL/GenBank/DDBJ databases">
        <authorList>
            <person name="Dougan E. K."/>
            <person name="Rhodes N."/>
            <person name="Thang M."/>
            <person name="Chan C."/>
        </authorList>
    </citation>
    <scope>NUCLEOTIDE SEQUENCE</scope>
</reference>
<feature type="signal peptide" evidence="1">
    <location>
        <begin position="1"/>
        <end position="25"/>
    </location>
</feature>
<feature type="domain" description="Sulfotransferase" evidence="2">
    <location>
        <begin position="98"/>
        <end position="259"/>
    </location>
</feature>
<dbReference type="EMBL" id="CAJNDS010000335">
    <property type="protein sequence ID" value="CAE7193582.1"/>
    <property type="molecule type" value="Genomic_DNA"/>
</dbReference>
<dbReference type="AlphaFoldDB" id="A0A812J2A4"/>
<dbReference type="InterPro" id="IPR027417">
    <property type="entry name" value="P-loop_NTPase"/>
</dbReference>
<keyword evidence="1" id="KW-0732">Signal</keyword>
<evidence type="ECO:0000259" key="2">
    <source>
        <dbReference type="Pfam" id="PF00685"/>
    </source>
</evidence>
<dbReference type="Pfam" id="PF00685">
    <property type="entry name" value="Sulfotransfer_1"/>
    <property type="match status" value="1"/>
</dbReference>
<dbReference type="Gene3D" id="3.40.50.300">
    <property type="entry name" value="P-loop containing nucleotide triphosphate hydrolases"/>
    <property type="match status" value="1"/>
</dbReference>